<dbReference type="SUPFAM" id="SSF53756">
    <property type="entry name" value="UDP-Glycosyltransferase/glycogen phosphorylase"/>
    <property type="match status" value="1"/>
</dbReference>
<name>A0ABV1LFY6_9BURK</name>
<evidence type="ECO:0000313" key="3">
    <source>
        <dbReference type="Proteomes" id="UP001469089"/>
    </source>
</evidence>
<proteinExistence type="predicted"/>
<dbReference type="Pfam" id="PF13439">
    <property type="entry name" value="Glyco_transf_4"/>
    <property type="match status" value="1"/>
</dbReference>
<keyword evidence="3" id="KW-1185">Reference proteome</keyword>
<comment type="caution">
    <text evidence="2">The sequence shown here is derived from an EMBL/GenBank/DDBJ whole genome shotgun (WGS) entry which is preliminary data.</text>
</comment>
<sequence length="408" mass="45022">MRILIVTHVVTNNDGQGRVNYEIARAALAAGHHVTLLASKAAPELVAHPHACFVRIDASRLPTRLLQYQLFAWRCGAWIRAHREAFDVVHVNGFIAWARADVNAVHFVHDGWYRCGFYPFRFLRGPYDAYQVLYTRLNAWCERWALRRADTIVPVSEKVAQEVRAVGVGRANLRVIHNGVDVDEFAPGASQRARFALPQAPFMLLFAGDLRVSRKNLDTVLRALTQTPPHVHLVVAGILRNSPYPALAATLGVAQRVHFTDLVKDMPALMRSVDAFVFPSRYEAMSLVLLEALATALPVVTVRTAGGAEVIGPDCGIVLDQPDDDIALASAIRRLAEHPADARQIGDAARELARTLSWQTMANRYLALYGEIAARKGSLRPLPGEYVHEHELDGAESSATRTTVVAES</sequence>
<dbReference type="PANTHER" id="PTHR12526:SF636">
    <property type="entry name" value="BLL3647 PROTEIN"/>
    <property type="match status" value="1"/>
</dbReference>
<dbReference type="Gene3D" id="3.40.50.2000">
    <property type="entry name" value="Glycogen Phosphorylase B"/>
    <property type="match status" value="2"/>
</dbReference>
<organism evidence="2 3">
    <name type="scientific">Paraburkholderia acidicola</name>
    <dbReference type="NCBI Taxonomy" id="1912599"/>
    <lineage>
        <taxon>Bacteria</taxon>
        <taxon>Pseudomonadati</taxon>
        <taxon>Pseudomonadota</taxon>
        <taxon>Betaproteobacteria</taxon>
        <taxon>Burkholderiales</taxon>
        <taxon>Burkholderiaceae</taxon>
        <taxon>Paraburkholderia</taxon>
    </lineage>
</organism>
<protein>
    <submittedName>
        <fullName evidence="2">Glycosyltransferase family 4 protein</fullName>
    </submittedName>
</protein>
<reference evidence="2 3" key="1">
    <citation type="journal article" date="2024" name="Chem. Sci.">
        <title>Discovery of a lagriamide polyketide by integrated genome mining, isotopic labeling, and untargeted metabolomics.</title>
        <authorList>
            <person name="Fergusson C.H."/>
            <person name="Saulog J."/>
            <person name="Paulo B.S."/>
            <person name="Wilson D.M."/>
            <person name="Liu D.Y."/>
            <person name="Morehouse N.J."/>
            <person name="Waterworth S."/>
            <person name="Barkei J."/>
            <person name="Gray C.A."/>
            <person name="Kwan J.C."/>
            <person name="Eustaquio A.S."/>
            <person name="Linington R.G."/>
        </authorList>
    </citation>
    <scope>NUCLEOTIDE SEQUENCE [LARGE SCALE GENOMIC DNA]</scope>
    <source>
        <strain evidence="2 3">RL17-338-BIF-B</strain>
    </source>
</reference>
<evidence type="ECO:0000313" key="2">
    <source>
        <dbReference type="EMBL" id="MEQ5838210.1"/>
    </source>
</evidence>
<feature type="domain" description="Glycosyltransferase subfamily 4-like N-terminal" evidence="1">
    <location>
        <begin position="14"/>
        <end position="183"/>
    </location>
</feature>
<dbReference type="RefSeq" id="WP_349543575.1">
    <property type="nucleotide sequence ID" value="NZ_JAOALG010000001.1"/>
</dbReference>
<gene>
    <name evidence="2" type="ORF">N0A02_01990</name>
</gene>
<accession>A0ABV1LFY6</accession>
<evidence type="ECO:0000259" key="1">
    <source>
        <dbReference type="Pfam" id="PF13439"/>
    </source>
</evidence>
<dbReference type="EMBL" id="JAOALG010000001">
    <property type="protein sequence ID" value="MEQ5838210.1"/>
    <property type="molecule type" value="Genomic_DNA"/>
</dbReference>
<dbReference type="PANTHER" id="PTHR12526">
    <property type="entry name" value="GLYCOSYLTRANSFERASE"/>
    <property type="match status" value="1"/>
</dbReference>
<dbReference type="Proteomes" id="UP001469089">
    <property type="component" value="Unassembled WGS sequence"/>
</dbReference>
<dbReference type="CDD" id="cd03801">
    <property type="entry name" value="GT4_PimA-like"/>
    <property type="match status" value="1"/>
</dbReference>
<dbReference type="InterPro" id="IPR028098">
    <property type="entry name" value="Glyco_trans_4-like_N"/>
</dbReference>
<dbReference type="Pfam" id="PF13692">
    <property type="entry name" value="Glyco_trans_1_4"/>
    <property type="match status" value="1"/>
</dbReference>